<proteinExistence type="predicted"/>
<dbReference type="EMBL" id="BLXT01000540">
    <property type="protein sequence ID" value="GFN78058.1"/>
    <property type="molecule type" value="Genomic_DNA"/>
</dbReference>
<sequence length="125" mass="13730">MHKTQKLLKTHKDNETNRELARHNYKERDSSKVCSDCLCIASTPKGNLRLSDPPSGQGTGGGAQTCNRRITFDLTLPAVSLTPSAKRERMGEGERVVFVIVACPLQLEGFSVPTRAEEQSTNTVD</sequence>
<protein>
    <submittedName>
        <fullName evidence="2">Uncharacterized protein</fullName>
    </submittedName>
</protein>
<gene>
    <name evidence="2" type="ORF">PoB_000456400</name>
</gene>
<comment type="caution">
    <text evidence="2">The sequence shown here is derived from an EMBL/GenBank/DDBJ whole genome shotgun (WGS) entry which is preliminary data.</text>
</comment>
<feature type="compositionally biased region" description="Basic and acidic residues" evidence="1">
    <location>
        <begin position="10"/>
        <end position="22"/>
    </location>
</feature>
<accession>A0AAV3Y525</accession>
<evidence type="ECO:0000313" key="3">
    <source>
        <dbReference type="Proteomes" id="UP000735302"/>
    </source>
</evidence>
<dbReference type="AlphaFoldDB" id="A0AAV3Y525"/>
<evidence type="ECO:0000313" key="2">
    <source>
        <dbReference type="EMBL" id="GFN78058.1"/>
    </source>
</evidence>
<reference evidence="2 3" key="1">
    <citation type="journal article" date="2021" name="Elife">
        <title>Chloroplast acquisition without the gene transfer in kleptoplastic sea slugs, Plakobranchus ocellatus.</title>
        <authorList>
            <person name="Maeda T."/>
            <person name="Takahashi S."/>
            <person name="Yoshida T."/>
            <person name="Shimamura S."/>
            <person name="Takaki Y."/>
            <person name="Nagai Y."/>
            <person name="Toyoda A."/>
            <person name="Suzuki Y."/>
            <person name="Arimoto A."/>
            <person name="Ishii H."/>
            <person name="Satoh N."/>
            <person name="Nishiyama T."/>
            <person name="Hasebe M."/>
            <person name="Maruyama T."/>
            <person name="Minagawa J."/>
            <person name="Obokata J."/>
            <person name="Shigenobu S."/>
        </authorList>
    </citation>
    <scope>NUCLEOTIDE SEQUENCE [LARGE SCALE GENOMIC DNA]</scope>
</reference>
<dbReference type="Proteomes" id="UP000735302">
    <property type="component" value="Unassembled WGS sequence"/>
</dbReference>
<name>A0AAV3Y525_9GAST</name>
<evidence type="ECO:0000256" key="1">
    <source>
        <dbReference type="SAM" id="MobiDB-lite"/>
    </source>
</evidence>
<feature type="region of interest" description="Disordered" evidence="1">
    <location>
        <begin position="1"/>
        <end position="22"/>
    </location>
</feature>
<keyword evidence="3" id="KW-1185">Reference proteome</keyword>
<organism evidence="2 3">
    <name type="scientific">Plakobranchus ocellatus</name>
    <dbReference type="NCBI Taxonomy" id="259542"/>
    <lineage>
        <taxon>Eukaryota</taxon>
        <taxon>Metazoa</taxon>
        <taxon>Spiralia</taxon>
        <taxon>Lophotrochozoa</taxon>
        <taxon>Mollusca</taxon>
        <taxon>Gastropoda</taxon>
        <taxon>Heterobranchia</taxon>
        <taxon>Euthyneura</taxon>
        <taxon>Panpulmonata</taxon>
        <taxon>Sacoglossa</taxon>
        <taxon>Placobranchoidea</taxon>
        <taxon>Plakobranchidae</taxon>
        <taxon>Plakobranchus</taxon>
    </lineage>
</organism>